<evidence type="ECO:0000313" key="2">
    <source>
        <dbReference type="EMBL" id="BET00859.1"/>
    </source>
</evidence>
<gene>
    <name evidence="2" type="ORF">NTJ_13676</name>
</gene>
<feature type="region of interest" description="Disordered" evidence="1">
    <location>
        <begin position="1"/>
        <end position="25"/>
    </location>
</feature>
<feature type="region of interest" description="Disordered" evidence="1">
    <location>
        <begin position="38"/>
        <end position="78"/>
    </location>
</feature>
<dbReference type="EMBL" id="AP028920">
    <property type="protein sequence ID" value="BET00859.1"/>
    <property type="molecule type" value="Genomic_DNA"/>
</dbReference>
<sequence>MELAITESEQVTTRTRSHEPISDTDLLGCRHACGQESEYEGLGIRDSRKSRSKNGNTTESSPLRSRRQKLSVAYDRKK</sequence>
<name>A0ABN7B903_9HEMI</name>
<keyword evidence="3" id="KW-1185">Reference proteome</keyword>
<accession>A0ABN7B903</accession>
<feature type="compositionally biased region" description="Polar residues" evidence="1">
    <location>
        <begin position="53"/>
        <end position="63"/>
    </location>
</feature>
<organism evidence="2 3">
    <name type="scientific">Nesidiocoris tenuis</name>
    <dbReference type="NCBI Taxonomy" id="355587"/>
    <lineage>
        <taxon>Eukaryota</taxon>
        <taxon>Metazoa</taxon>
        <taxon>Ecdysozoa</taxon>
        <taxon>Arthropoda</taxon>
        <taxon>Hexapoda</taxon>
        <taxon>Insecta</taxon>
        <taxon>Pterygota</taxon>
        <taxon>Neoptera</taxon>
        <taxon>Paraneoptera</taxon>
        <taxon>Hemiptera</taxon>
        <taxon>Heteroptera</taxon>
        <taxon>Panheteroptera</taxon>
        <taxon>Cimicomorpha</taxon>
        <taxon>Miridae</taxon>
        <taxon>Dicyphina</taxon>
        <taxon>Nesidiocoris</taxon>
    </lineage>
</organism>
<protein>
    <submittedName>
        <fullName evidence="2">Uncharacterized protein</fullName>
    </submittedName>
</protein>
<evidence type="ECO:0000313" key="3">
    <source>
        <dbReference type="Proteomes" id="UP001307889"/>
    </source>
</evidence>
<evidence type="ECO:0000256" key="1">
    <source>
        <dbReference type="SAM" id="MobiDB-lite"/>
    </source>
</evidence>
<proteinExistence type="predicted"/>
<reference evidence="2 3" key="1">
    <citation type="submission" date="2023-09" db="EMBL/GenBank/DDBJ databases">
        <title>Nesidiocoris tenuis whole genome shotgun sequence.</title>
        <authorList>
            <person name="Shibata T."/>
            <person name="Shimoda M."/>
            <person name="Kobayashi T."/>
            <person name="Uehara T."/>
        </authorList>
    </citation>
    <scope>NUCLEOTIDE SEQUENCE [LARGE SCALE GENOMIC DNA]</scope>
    <source>
        <strain evidence="2 3">Japan</strain>
    </source>
</reference>
<dbReference type="Proteomes" id="UP001307889">
    <property type="component" value="Chromosome 12"/>
</dbReference>